<comment type="caution">
    <text evidence="4">The sequence shown here is derived from an EMBL/GenBank/DDBJ whole genome shotgun (WGS) entry which is preliminary data.</text>
</comment>
<dbReference type="InterPro" id="IPR046947">
    <property type="entry name" value="LytR-like"/>
</dbReference>
<dbReference type="InterPro" id="IPR001789">
    <property type="entry name" value="Sig_transdc_resp-reg_receiver"/>
</dbReference>
<evidence type="ECO:0000313" key="5">
    <source>
        <dbReference type="Proteomes" id="UP000468581"/>
    </source>
</evidence>
<evidence type="ECO:0000313" key="4">
    <source>
        <dbReference type="EMBL" id="NER13719.1"/>
    </source>
</evidence>
<feature type="domain" description="Response regulatory" evidence="2">
    <location>
        <begin position="6"/>
        <end position="122"/>
    </location>
</feature>
<evidence type="ECO:0000259" key="2">
    <source>
        <dbReference type="PROSITE" id="PS50110"/>
    </source>
</evidence>
<dbReference type="AlphaFoldDB" id="A0A6P0UPF5"/>
<dbReference type="SMART" id="SM00850">
    <property type="entry name" value="LytTR"/>
    <property type="match status" value="1"/>
</dbReference>
<dbReference type="EMBL" id="JAABOO010000002">
    <property type="protein sequence ID" value="NER13719.1"/>
    <property type="molecule type" value="Genomic_DNA"/>
</dbReference>
<dbReference type="SMART" id="SM00448">
    <property type="entry name" value="REC"/>
    <property type="match status" value="1"/>
</dbReference>
<dbReference type="Pfam" id="PF04397">
    <property type="entry name" value="LytTR"/>
    <property type="match status" value="1"/>
</dbReference>
<name>A0A6P0UPF5_9FLAO</name>
<keyword evidence="1" id="KW-0597">Phosphoprotein</keyword>
<dbReference type="SUPFAM" id="SSF52172">
    <property type="entry name" value="CheY-like"/>
    <property type="match status" value="1"/>
</dbReference>
<proteinExistence type="predicted"/>
<dbReference type="PROSITE" id="PS50930">
    <property type="entry name" value="HTH_LYTTR"/>
    <property type="match status" value="1"/>
</dbReference>
<dbReference type="InterPro" id="IPR011006">
    <property type="entry name" value="CheY-like_superfamily"/>
</dbReference>
<evidence type="ECO:0000259" key="3">
    <source>
        <dbReference type="PROSITE" id="PS50930"/>
    </source>
</evidence>
<sequence>MTAPIQVLIIEDKQEEAIKIEGHLKEMKYETVIADNLKDAYGFFFARKPDLVIIDIFLNGEPDGILFAQKITENESAKKPFIFLTSSMDRTIFELAKLTDPYSYLLKPYNILELEYAIELALEKFAGEVGVFSSGENASLFIEESFFIKKNNTLIKVLATDIEYIEVEGKYSKIYTTEANFLVQQSLVQLLQKLPENHFLRVHRNYLVNVQKIKKLNLLDNQIILNNGKAILISRRYKESFIETFNILK</sequence>
<gene>
    <name evidence="4" type="ORF">GWK08_09735</name>
</gene>
<dbReference type="Gene3D" id="2.40.50.1020">
    <property type="entry name" value="LytTr DNA-binding domain"/>
    <property type="match status" value="1"/>
</dbReference>
<dbReference type="GO" id="GO:0000156">
    <property type="term" value="F:phosphorelay response regulator activity"/>
    <property type="evidence" value="ECO:0007669"/>
    <property type="project" value="InterPro"/>
</dbReference>
<protein>
    <submittedName>
        <fullName evidence="4">Response regulator</fullName>
    </submittedName>
</protein>
<dbReference type="PANTHER" id="PTHR37299">
    <property type="entry name" value="TRANSCRIPTIONAL REGULATOR-RELATED"/>
    <property type="match status" value="1"/>
</dbReference>
<evidence type="ECO:0000256" key="1">
    <source>
        <dbReference type="PROSITE-ProRule" id="PRU00169"/>
    </source>
</evidence>
<dbReference type="Proteomes" id="UP000468581">
    <property type="component" value="Unassembled WGS sequence"/>
</dbReference>
<dbReference type="PROSITE" id="PS50110">
    <property type="entry name" value="RESPONSE_REGULATORY"/>
    <property type="match status" value="1"/>
</dbReference>
<dbReference type="RefSeq" id="WP_163606813.1">
    <property type="nucleotide sequence ID" value="NZ_JAABOO010000002.1"/>
</dbReference>
<dbReference type="InterPro" id="IPR007492">
    <property type="entry name" value="LytTR_DNA-bd_dom"/>
</dbReference>
<dbReference type="GO" id="GO:0003677">
    <property type="term" value="F:DNA binding"/>
    <property type="evidence" value="ECO:0007669"/>
    <property type="project" value="InterPro"/>
</dbReference>
<keyword evidence="5" id="KW-1185">Reference proteome</keyword>
<dbReference type="PANTHER" id="PTHR37299:SF1">
    <property type="entry name" value="STAGE 0 SPORULATION PROTEIN A HOMOLOG"/>
    <property type="match status" value="1"/>
</dbReference>
<feature type="modified residue" description="4-aspartylphosphate" evidence="1">
    <location>
        <position position="55"/>
    </location>
</feature>
<organism evidence="4 5">
    <name type="scientific">Leptobacterium flavescens</name>
    <dbReference type="NCBI Taxonomy" id="472055"/>
    <lineage>
        <taxon>Bacteria</taxon>
        <taxon>Pseudomonadati</taxon>
        <taxon>Bacteroidota</taxon>
        <taxon>Flavobacteriia</taxon>
        <taxon>Flavobacteriales</taxon>
        <taxon>Flavobacteriaceae</taxon>
        <taxon>Leptobacterium</taxon>
    </lineage>
</organism>
<feature type="domain" description="HTH LytTR-type" evidence="3">
    <location>
        <begin position="146"/>
        <end position="247"/>
    </location>
</feature>
<reference evidence="4 5" key="1">
    <citation type="submission" date="2020-01" db="EMBL/GenBank/DDBJ databases">
        <title>Leptobacterium flavescens.</title>
        <authorList>
            <person name="Wang G."/>
        </authorList>
    </citation>
    <scope>NUCLEOTIDE SEQUENCE [LARGE SCALE GENOMIC DNA]</scope>
    <source>
        <strain evidence="4 5">KCTC 22160</strain>
    </source>
</reference>
<accession>A0A6P0UPF5</accession>
<dbReference type="Pfam" id="PF00072">
    <property type="entry name" value="Response_reg"/>
    <property type="match status" value="1"/>
</dbReference>
<dbReference type="Gene3D" id="3.40.50.2300">
    <property type="match status" value="1"/>
</dbReference>